<name>A0AAV9ZTS0_9AGAR</name>
<feature type="non-terminal residue" evidence="2">
    <location>
        <position position="176"/>
    </location>
</feature>
<comment type="caution">
    <text evidence="2">The sequence shown here is derived from an EMBL/GenBank/DDBJ whole genome shotgun (WGS) entry which is preliminary data.</text>
</comment>
<feature type="non-terminal residue" evidence="2">
    <location>
        <position position="1"/>
    </location>
</feature>
<dbReference type="AlphaFoldDB" id="A0AAV9ZTS0"/>
<reference evidence="2 3" key="1">
    <citation type="journal article" date="2024" name="J Genomics">
        <title>Draft genome sequencing and assembly of Favolaschia claudopus CIRM-BRFM 2984 isolated from oak limbs.</title>
        <authorList>
            <person name="Navarro D."/>
            <person name="Drula E."/>
            <person name="Chaduli D."/>
            <person name="Cazenave R."/>
            <person name="Ahrendt S."/>
            <person name="Wang J."/>
            <person name="Lipzen A."/>
            <person name="Daum C."/>
            <person name="Barry K."/>
            <person name="Grigoriev I.V."/>
            <person name="Favel A."/>
            <person name="Rosso M.N."/>
            <person name="Martin F."/>
        </authorList>
    </citation>
    <scope>NUCLEOTIDE SEQUENCE [LARGE SCALE GENOMIC DNA]</scope>
    <source>
        <strain evidence="2 3">CIRM-BRFM 2984</strain>
    </source>
</reference>
<sequence>LGVAPLLEDVDLYEKNRKFPLVYDSSTDPEVVREMELMEKENVNASGMETDGSDAESDADNDGSSIRLGIRRRCTSIPSQSMVSFKLIVFQVHAVAVHILRSEIRRKKARALICRKVKRQYRHLVFIRSMKVRWNTMHAELERAKLLQPAFNAFVTEMPDSLRGKARTTAKRKKNV</sequence>
<organism evidence="2 3">
    <name type="scientific">Favolaschia claudopus</name>
    <dbReference type="NCBI Taxonomy" id="2862362"/>
    <lineage>
        <taxon>Eukaryota</taxon>
        <taxon>Fungi</taxon>
        <taxon>Dikarya</taxon>
        <taxon>Basidiomycota</taxon>
        <taxon>Agaricomycotina</taxon>
        <taxon>Agaricomycetes</taxon>
        <taxon>Agaricomycetidae</taxon>
        <taxon>Agaricales</taxon>
        <taxon>Marasmiineae</taxon>
        <taxon>Mycenaceae</taxon>
        <taxon>Favolaschia</taxon>
    </lineage>
</organism>
<dbReference type="EMBL" id="JAWWNJ010000111">
    <property type="protein sequence ID" value="KAK6992323.1"/>
    <property type="molecule type" value="Genomic_DNA"/>
</dbReference>
<feature type="compositionally biased region" description="Acidic residues" evidence="1">
    <location>
        <begin position="51"/>
        <end position="61"/>
    </location>
</feature>
<evidence type="ECO:0000313" key="3">
    <source>
        <dbReference type="Proteomes" id="UP001362999"/>
    </source>
</evidence>
<evidence type="ECO:0000256" key="1">
    <source>
        <dbReference type="SAM" id="MobiDB-lite"/>
    </source>
</evidence>
<dbReference type="Proteomes" id="UP001362999">
    <property type="component" value="Unassembled WGS sequence"/>
</dbReference>
<gene>
    <name evidence="2" type="ORF">R3P38DRAFT_2417271</name>
</gene>
<feature type="region of interest" description="Disordered" evidence="1">
    <location>
        <begin position="42"/>
        <end position="64"/>
    </location>
</feature>
<evidence type="ECO:0000313" key="2">
    <source>
        <dbReference type="EMBL" id="KAK6992323.1"/>
    </source>
</evidence>
<accession>A0AAV9ZTS0</accession>
<proteinExistence type="predicted"/>
<protein>
    <submittedName>
        <fullName evidence="2">Uncharacterized protein</fullName>
    </submittedName>
</protein>
<keyword evidence="3" id="KW-1185">Reference proteome</keyword>